<keyword evidence="2 6" id="KW-0732">Signal</keyword>
<dbReference type="GO" id="GO:0005975">
    <property type="term" value="P:carbohydrate metabolic process"/>
    <property type="evidence" value="ECO:0007669"/>
    <property type="project" value="InterPro"/>
</dbReference>
<dbReference type="EMBL" id="JAINDJ010000006">
    <property type="protein sequence ID" value="KAG9443795.1"/>
    <property type="molecule type" value="Genomic_DNA"/>
</dbReference>
<feature type="chain" id="PRO_5043709128" evidence="6">
    <location>
        <begin position="20"/>
        <end position="505"/>
    </location>
</feature>
<dbReference type="Pfam" id="PF00232">
    <property type="entry name" value="Glyco_hydro_1"/>
    <property type="match status" value="1"/>
</dbReference>
<evidence type="ECO:0000256" key="4">
    <source>
        <dbReference type="ARBA" id="ARBA00023180"/>
    </source>
</evidence>
<dbReference type="PANTHER" id="PTHR10353">
    <property type="entry name" value="GLYCOSYL HYDROLASE"/>
    <property type="match status" value="1"/>
</dbReference>
<evidence type="ECO:0000256" key="6">
    <source>
        <dbReference type="SAM" id="SignalP"/>
    </source>
</evidence>
<dbReference type="FunFam" id="3.20.20.80:FF:000069">
    <property type="entry name" value="Beta-glucosidase 1"/>
    <property type="match status" value="1"/>
</dbReference>
<evidence type="ECO:0000256" key="2">
    <source>
        <dbReference type="ARBA" id="ARBA00022729"/>
    </source>
</evidence>
<feature type="signal peptide" evidence="6">
    <location>
        <begin position="1"/>
        <end position="19"/>
    </location>
</feature>
<dbReference type="Gene3D" id="3.20.20.80">
    <property type="entry name" value="Glycosidases"/>
    <property type="match status" value="1"/>
</dbReference>
<keyword evidence="3" id="KW-0378">Hydrolase</keyword>
<accession>A0AAV7E4F1</accession>
<evidence type="ECO:0000256" key="5">
    <source>
        <dbReference type="RuleBase" id="RU003690"/>
    </source>
</evidence>
<dbReference type="PANTHER" id="PTHR10353:SF29">
    <property type="entry name" value="BETA-GLUCOSIDASE 11"/>
    <property type="match status" value="1"/>
</dbReference>
<evidence type="ECO:0000313" key="7">
    <source>
        <dbReference type="EMBL" id="KAG9443795.1"/>
    </source>
</evidence>
<evidence type="ECO:0000256" key="1">
    <source>
        <dbReference type="ARBA" id="ARBA00010838"/>
    </source>
</evidence>
<comment type="caution">
    <text evidence="7">The sequence shown here is derived from an EMBL/GenBank/DDBJ whole genome shotgun (WGS) entry which is preliminary data.</text>
</comment>
<sequence>MKAKTVLIFLLCILRGSVSDEDITLRYRKKDFPAGFLFGAGTSAYQVEGAAAEDGRTPSIWDTYVHSGASGIMGTGDIACDQYHKYKGDVKLMKDTGLDAYRFSISWSRLIPNGRGRTNPKGLQYYNNLINELIGNGIQPHITLFHYDLPQALEDEYEGWLSPKILKDFEAYADVCFREFGDRVKYWTTLNEPNVLPLLGYDIGQIPPQRCSYPFGSCAKGNSVVEPYIVAQNLLLAHGHAARLYKEKYQAKQQGFVGLNIFVYWFVPSTQSPEDVSAAQRAQDFITGWFVNPLVFGDYPIIVKKNAGSKLPSFSKSQAKLIRGSYDFLGLNHYTTIDVKHEDHNLEVEERDIFLDMFAKLNLKDSFEFPSKPLGMQRVLEYFKRVYGNPPIYIHENGFVTLFNESLNDTRRVRYLRGYLGSLLNAIRNGSDTRGYFVWSFMDVFELLSGNYTRYGLYHVDFNDEDLKRSPKQSALWYSNFLQGGESFSLIQKPVNQPQTSQSAQ</sequence>
<evidence type="ECO:0000313" key="8">
    <source>
        <dbReference type="Proteomes" id="UP000825729"/>
    </source>
</evidence>
<gene>
    <name evidence="7" type="ORF">H6P81_015135</name>
</gene>
<dbReference type="PROSITE" id="PS00653">
    <property type="entry name" value="GLYCOSYL_HYDROL_F1_2"/>
    <property type="match status" value="1"/>
</dbReference>
<reference evidence="7 8" key="1">
    <citation type="submission" date="2021-07" db="EMBL/GenBank/DDBJ databases">
        <title>The Aristolochia fimbriata genome: insights into angiosperm evolution, floral development and chemical biosynthesis.</title>
        <authorList>
            <person name="Jiao Y."/>
        </authorList>
    </citation>
    <scope>NUCLEOTIDE SEQUENCE [LARGE SCALE GENOMIC DNA]</scope>
    <source>
        <strain evidence="7">IBCAS-2021</strain>
        <tissue evidence="7">Leaf</tissue>
    </source>
</reference>
<dbReference type="InterPro" id="IPR001360">
    <property type="entry name" value="Glyco_hydro_1"/>
</dbReference>
<dbReference type="AlphaFoldDB" id="A0AAV7E4F1"/>
<dbReference type="InterPro" id="IPR033132">
    <property type="entry name" value="GH_1_N_CS"/>
</dbReference>
<comment type="similarity">
    <text evidence="1 5">Belongs to the glycosyl hydrolase 1 family.</text>
</comment>
<organism evidence="7 8">
    <name type="scientific">Aristolochia fimbriata</name>
    <name type="common">White veined hardy Dutchman's pipe vine</name>
    <dbReference type="NCBI Taxonomy" id="158543"/>
    <lineage>
        <taxon>Eukaryota</taxon>
        <taxon>Viridiplantae</taxon>
        <taxon>Streptophyta</taxon>
        <taxon>Embryophyta</taxon>
        <taxon>Tracheophyta</taxon>
        <taxon>Spermatophyta</taxon>
        <taxon>Magnoliopsida</taxon>
        <taxon>Magnoliidae</taxon>
        <taxon>Piperales</taxon>
        <taxon>Aristolochiaceae</taxon>
        <taxon>Aristolochia</taxon>
    </lineage>
</organism>
<dbReference type="SUPFAM" id="SSF51445">
    <property type="entry name" value="(Trans)glycosidases"/>
    <property type="match status" value="1"/>
</dbReference>
<dbReference type="Proteomes" id="UP000825729">
    <property type="component" value="Unassembled WGS sequence"/>
</dbReference>
<keyword evidence="8" id="KW-1185">Reference proteome</keyword>
<name>A0AAV7E4F1_ARIFI</name>
<dbReference type="GO" id="GO:0008422">
    <property type="term" value="F:beta-glucosidase activity"/>
    <property type="evidence" value="ECO:0007669"/>
    <property type="project" value="TreeGrafter"/>
</dbReference>
<proteinExistence type="inferred from homology"/>
<keyword evidence="4" id="KW-0325">Glycoprotein</keyword>
<dbReference type="InterPro" id="IPR017853">
    <property type="entry name" value="GH"/>
</dbReference>
<protein>
    <submittedName>
        <fullName evidence="7">Uncharacterized protein</fullName>
    </submittedName>
</protein>
<dbReference type="PRINTS" id="PR00131">
    <property type="entry name" value="GLHYDRLASE1"/>
</dbReference>
<evidence type="ECO:0000256" key="3">
    <source>
        <dbReference type="ARBA" id="ARBA00022801"/>
    </source>
</evidence>